<keyword evidence="4" id="KW-1185">Reference proteome</keyword>
<keyword evidence="3" id="KW-0808">Transferase</keyword>
<protein>
    <submittedName>
        <fullName evidence="3">Mannose-1-phosphate guanylyltransferase</fullName>
    </submittedName>
</protein>
<keyword evidence="3" id="KW-0548">Nucleotidyltransferase</keyword>
<dbReference type="InterPro" id="IPR029044">
    <property type="entry name" value="Nucleotide-diphossugar_trans"/>
</dbReference>
<dbReference type="Proteomes" id="UP000595053">
    <property type="component" value="Chromosome"/>
</dbReference>
<dbReference type="PANTHER" id="PTHR46390:SF1">
    <property type="entry name" value="MANNOSE-1-PHOSPHATE GUANYLYLTRANSFERASE"/>
    <property type="match status" value="1"/>
</dbReference>
<dbReference type="GO" id="GO:0004475">
    <property type="term" value="F:mannose-1-phosphate guanylyltransferase (GTP) activity"/>
    <property type="evidence" value="ECO:0007669"/>
    <property type="project" value="TreeGrafter"/>
</dbReference>
<dbReference type="InterPro" id="IPR005835">
    <property type="entry name" value="NTP_transferase_dom"/>
</dbReference>
<dbReference type="EMBL" id="CP063213">
    <property type="protein sequence ID" value="QOR45027.1"/>
    <property type="molecule type" value="Genomic_DNA"/>
</dbReference>
<gene>
    <name evidence="3" type="ORF">INS88_06975</name>
</gene>
<evidence type="ECO:0000313" key="3">
    <source>
        <dbReference type="EMBL" id="QOR45027.1"/>
    </source>
</evidence>
<proteinExistence type="predicted"/>
<dbReference type="SUPFAM" id="SSF53448">
    <property type="entry name" value="Nucleotide-diphospho-sugar transferases"/>
    <property type="match status" value="1"/>
</dbReference>
<feature type="domain" description="MannoseP isomerase/GMP-like beta-helix" evidence="2">
    <location>
        <begin position="300"/>
        <end position="348"/>
    </location>
</feature>
<accession>A0A7M1QV43</accession>
<dbReference type="RefSeq" id="WP_193327214.1">
    <property type="nucleotide sequence ID" value="NZ_CP053291.1"/>
</dbReference>
<evidence type="ECO:0000259" key="2">
    <source>
        <dbReference type="Pfam" id="PF22640"/>
    </source>
</evidence>
<feature type="domain" description="Nucleotidyl transferase" evidence="1">
    <location>
        <begin position="4"/>
        <end position="281"/>
    </location>
</feature>
<dbReference type="Pfam" id="PF00483">
    <property type="entry name" value="NTP_transferase"/>
    <property type="match status" value="1"/>
</dbReference>
<dbReference type="Gene3D" id="3.90.550.10">
    <property type="entry name" value="Spore Coat Polysaccharide Biosynthesis Protein SpsA, Chain A"/>
    <property type="match status" value="1"/>
</dbReference>
<organism evidence="3 4">
    <name type="scientific">Trueperella pecoris</name>
    <dbReference type="NCBI Taxonomy" id="2733571"/>
    <lineage>
        <taxon>Bacteria</taxon>
        <taxon>Bacillati</taxon>
        <taxon>Actinomycetota</taxon>
        <taxon>Actinomycetes</taxon>
        <taxon>Actinomycetales</taxon>
        <taxon>Actinomycetaceae</taxon>
        <taxon>Trueperella</taxon>
    </lineage>
</organism>
<dbReference type="AlphaFoldDB" id="A0A7M1QV43"/>
<dbReference type="SUPFAM" id="SSF159283">
    <property type="entry name" value="Guanosine diphospho-D-mannose pyrophosphorylase/mannose-6-phosphate isomerase linker domain"/>
    <property type="match status" value="1"/>
</dbReference>
<evidence type="ECO:0000259" key="1">
    <source>
        <dbReference type="Pfam" id="PF00483"/>
    </source>
</evidence>
<dbReference type="PANTHER" id="PTHR46390">
    <property type="entry name" value="MANNOSE-1-PHOSPHATE GUANYLYLTRANSFERASE"/>
    <property type="match status" value="1"/>
</dbReference>
<dbReference type="InterPro" id="IPR051161">
    <property type="entry name" value="Mannose-6P_isomerase_type2"/>
</dbReference>
<dbReference type="Pfam" id="PF22640">
    <property type="entry name" value="ManC_GMP_beta-helix"/>
    <property type="match status" value="1"/>
</dbReference>
<dbReference type="GO" id="GO:0009298">
    <property type="term" value="P:GDP-mannose biosynthetic process"/>
    <property type="evidence" value="ECO:0007669"/>
    <property type="project" value="TreeGrafter"/>
</dbReference>
<reference evidence="3 4" key="1">
    <citation type="submission" date="2020-10" db="EMBL/GenBank/DDBJ databases">
        <title>Trueperella pecoris sp. nov. isolated from bovine and porcine specimens.</title>
        <authorList>
            <person name="Schoenecker L."/>
            <person name="Schnydrig P."/>
            <person name="Brodard I."/>
            <person name="Thomann A."/>
            <person name="Hemphill A."/>
            <person name="Rodriguez-Campos S."/>
            <person name="Perreten V."/>
            <person name="Jores J."/>
            <person name="Kittl S."/>
        </authorList>
    </citation>
    <scope>NUCLEOTIDE SEQUENCE [LARGE SCALE GENOMIC DNA]</scope>
    <source>
        <strain evidence="3 4">15A0121</strain>
    </source>
</reference>
<sequence>MIHAIIPAGGAGTRLWPLSRRDQPKFLSDLTGTGRTLIQATVDRLAPVATTTTVVTGVAHRDAVAAQLPEVSPERIITEPSPRDSMAAIALAAAVIAQREGDVVVGSFAADHLVRDTPAFHAAVREAERAAELGYLVTIGITPDHPATGFGYIHEAELIDGTGQARHVRSFVEKPDAARATDYLATGEYRWNAGMFVAKTSVLLGALARFERELHDGVVEIARGYDGPGRQVAMERIWPTLKKIAIDHAIAEPLARAGGVAVVPVEMGWSDVGDYASLRDVLPEGQVQVAPGGSLQPVFSIDSQGALVYTHSKPIAVLGLEDAVVVETDNVILVTKRECSQRVKAIVDAVSHAGLDEIR</sequence>
<dbReference type="InterPro" id="IPR054566">
    <property type="entry name" value="ManC/GMP-like_b-helix"/>
</dbReference>
<name>A0A7M1QV43_9ACTO</name>
<evidence type="ECO:0000313" key="4">
    <source>
        <dbReference type="Proteomes" id="UP000595053"/>
    </source>
</evidence>